<organism evidence="1 2">
    <name type="scientific">Hyalomma asiaticum</name>
    <name type="common">Tick</name>
    <dbReference type="NCBI Taxonomy" id="266040"/>
    <lineage>
        <taxon>Eukaryota</taxon>
        <taxon>Metazoa</taxon>
        <taxon>Ecdysozoa</taxon>
        <taxon>Arthropoda</taxon>
        <taxon>Chelicerata</taxon>
        <taxon>Arachnida</taxon>
        <taxon>Acari</taxon>
        <taxon>Parasitiformes</taxon>
        <taxon>Ixodida</taxon>
        <taxon>Ixodoidea</taxon>
        <taxon>Ixodidae</taxon>
        <taxon>Hyalomminae</taxon>
        <taxon>Hyalomma</taxon>
    </lineage>
</organism>
<protein>
    <submittedName>
        <fullName evidence="1">Uncharacterized protein</fullName>
    </submittedName>
</protein>
<gene>
    <name evidence="1" type="ORF">HPB50_014981</name>
</gene>
<proteinExistence type="predicted"/>
<reference evidence="1" key="1">
    <citation type="submission" date="2020-05" db="EMBL/GenBank/DDBJ databases">
        <title>Large-scale comparative analyses of tick genomes elucidate their genetic diversity and vector capacities.</title>
        <authorList>
            <person name="Jia N."/>
            <person name="Wang J."/>
            <person name="Shi W."/>
            <person name="Du L."/>
            <person name="Sun Y."/>
            <person name="Zhan W."/>
            <person name="Jiang J."/>
            <person name="Wang Q."/>
            <person name="Zhang B."/>
            <person name="Ji P."/>
            <person name="Sakyi L.B."/>
            <person name="Cui X."/>
            <person name="Yuan T."/>
            <person name="Jiang B."/>
            <person name="Yang W."/>
            <person name="Lam T.T.-Y."/>
            <person name="Chang Q."/>
            <person name="Ding S."/>
            <person name="Wang X."/>
            <person name="Zhu J."/>
            <person name="Ruan X."/>
            <person name="Zhao L."/>
            <person name="Wei J."/>
            <person name="Que T."/>
            <person name="Du C."/>
            <person name="Cheng J."/>
            <person name="Dai P."/>
            <person name="Han X."/>
            <person name="Huang E."/>
            <person name="Gao Y."/>
            <person name="Liu J."/>
            <person name="Shao H."/>
            <person name="Ye R."/>
            <person name="Li L."/>
            <person name="Wei W."/>
            <person name="Wang X."/>
            <person name="Wang C."/>
            <person name="Yang T."/>
            <person name="Huo Q."/>
            <person name="Li W."/>
            <person name="Guo W."/>
            <person name="Chen H."/>
            <person name="Zhou L."/>
            <person name="Ni X."/>
            <person name="Tian J."/>
            <person name="Zhou Y."/>
            <person name="Sheng Y."/>
            <person name="Liu T."/>
            <person name="Pan Y."/>
            <person name="Xia L."/>
            <person name="Li J."/>
            <person name="Zhao F."/>
            <person name="Cao W."/>
        </authorList>
    </citation>
    <scope>NUCLEOTIDE SEQUENCE</scope>
    <source>
        <strain evidence="1">Hyas-2018</strain>
    </source>
</reference>
<evidence type="ECO:0000313" key="1">
    <source>
        <dbReference type="EMBL" id="KAH6938932.1"/>
    </source>
</evidence>
<name>A0ACB7T0K4_HYAAI</name>
<dbReference type="Proteomes" id="UP000821845">
    <property type="component" value="Chromosome 2"/>
</dbReference>
<dbReference type="EMBL" id="CM023482">
    <property type="protein sequence ID" value="KAH6938932.1"/>
    <property type="molecule type" value="Genomic_DNA"/>
</dbReference>
<comment type="caution">
    <text evidence="1">The sequence shown here is derived from an EMBL/GenBank/DDBJ whole genome shotgun (WGS) entry which is preliminary data.</text>
</comment>
<sequence>MKPGSPVPNYLKVAGHRITCYYKGAASTATRVRVVPSLVAVATRTRRWHARCDVLIPKLPRNSVLIPKLPNQSVPFWHVRRFAASGLSGYLKGSCPRREAKSRAYNVTQERSPTSRPLVIPTEPQAETPAQHEASRVSISIPSTTSSSSAPVIDETPSPEDAASINEDSTSTYSRTQNKCEDDNSDPNQVQLRKDTFQVSSSDSEPPDRDRSPLRTSARTRKPRASAVYISDHRPVEITLVLPAETPAAAPRPWRLDYRILQDFQSREGLSRALRASLIAADVEDWDHLKEQWRHHCSASGRALRSRISKETSTLVQEMRIAQCGARFIGRHECMANRTCRTLPVHGARFLAFSSHLAL</sequence>
<keyword evidence="2" id="KW-1185">Reference proteome</keyword>
<accession>A0ACB7T0K4</accession>
<evidence type="ECO:0000313" key="2">
    <source>
        <dbReference type="Proteomes" id="UP000821845"/>
    </source>
</evidence>